<sequence length="270" mass="30106">MVALIAISVHNKDGNNAEHGNEVAENSLNPSSRKNVEMLCQPTIYKETCKNTISKAAYETSDPKELIKTGFNASIEELEKIMNNSTLYAELAKDNMTRQAMDICKEVMDFALDNFYQSIDKLSAFELSKFDEYTYDLKVWLGATITHQQTCLDGFEKTNTQAGGKMAKALNVSMEMSSNALAMFTDFSNMLKNFSGNVNRKLLYQDGDGFPSWVSEGRRRVLQFGPDGVKPNVTVAQDGSGNFTTLTEALKTVPKKECCSLCDLRQGWFV</sequence>
<gene>
    <name evidence="1" type="ORF">L6164_012515</name>
</gene>
<dbReference type="Proteomes" id="UP000828941">
    <property type="component" value="Chromosome 5"/>
</dbReference>
<evidence type="ECO:0000313" key="1">
    <source>
        <dbReference type="EMBL" id="KAI4345387.1"/>
    </source>
</evidence>
<proteinExistence type="predicted"/>
<comment type="caution">
    <text evidence="1">The sequence shown here is derived from an EMBL/GenBank/DDBJ whole genome shotgun (WGS) entry which is preliminary data.</text>
</comment>
<dbReference type="EMBL" id="CM039430">
    <property type="protein sequence ID" value="KAI4345387.1"/>
    <property type="molecule type" value="Genomic_DNA"/>
</dbReference>
<name>A0ACB9P9B0_BAUVA</name>
<accession>A0ACB9P9B0</accession>
<evidence type="ECO:0000313" key="2">
    <source>
        <dbReference type="Proteomes" id="UP000828941"/>
    </source>
</evidence>
<organism evidence="1 2">
    <name type="scientific">Bauhinia variegata</name>
    <name type="common">Purple orchid tree</name>
    <name type="synonym">Phanera variegata</name>
    <dbReference type="NCBI Taxonomy" id="167791"/>
    <lineage>
        <taxon>Eukaryota</taxon>
        <taxon>Viridiplantae</taxon>
        <taxon>Streptophyta</taxon>
        <taxon>Embryophyta</taxon>
        <taxon>Tracheophyta</taxon>
        <taxon>Spermatophyta</taxon>
        <taxon>Magnoliopsida</taxon>
        <taxon>eudicotyledons</taxon>
        <taxon>Gunneridae</taxon>
        <taxon>Pentapetalae</taxon>
        <taxon>rosids</taxon>
        <taxon>fabids</taxon>
        <taxon>Fabales</taxon>
        <taxon>Fabaceae</taxon>
        <taxon>Cercidoideae</taxon>
        <taxon>Cercideae</taxon>
        <taxon>Bauhiniinae</taxon>
        <taxon>Bauhinia</taxon>
    </lineage>
</organism>
<protein>
    <submittedName>
        <fullName evidence="1">Uncharacterized protein</fullName>
    </submittedName>
</protein>
<reference evidence="1 2" key="1">
    <citation type="journal article" date="2022" name="DNA Res.">
        <title>Chromosomal-level genome assembly of the orchid tree Bauhinia variegata (Leguminosae; Cercidoideae) supports the allotetraploid origin hypothesis of Bauhinia.</title>
        <authorList>
            <person name="Zhong Y."/>
            <person name="Chen Y."/>
            <person name="Zheng D."/>
            <person name="Pang J."/>
            <person name="Liu Y."/>
            <person name="Luo S."/>
            <person name="Meng S."/>
            <person name="Qian L."/>
            <person name="Wei D."/>
            <person name="Dai S."/>
            <person name="Zhou R."/>
        </authorList>
    </citation>
    <scope>NUCLEOTIDE SEQUENCE [LARGE SCALE GENOMIC DNA]</scope>
    <source>
        <strain evidence="1">BV-YZ2020</strain>
    </source>
</reference>
<keyword evidence="2" id="KW-1185">Reference proteome</keyword>